<evidence type="ECO:0000256" key="2">
    <source>
        <dbReference type="ARBA" id="ARBA00022692"/>
    </source>
</evidence>
<feature type="compositionally biased region" description="Pro residues" evidence="5">
    <location>
        <begin position="48"/>
        <end position="79"/>
    </location>
</feature>
<comment type="caution">
    <text evidence="7">The sequence shown here is derived from an EMBL/GenBank/DDBJ whole genome shotgun (WGS) entry which is preliminary data.</text>
</comment>
<dbReference type="InterPro" id="IPR006260">
    <property type="entry name" value="TonB/TolA_C"/>
</dbReference>
<protein>
    <submittedName>
        <fullName evidence="7">Outer membrane transport energization protein TonB</fullName>
    </submittedName>
</protein>
<proteinExistence type="predicted"/>
<gene>
    <name evidence="7" type="ORF">DFR35_1049</name>
</gene>
<sequence>MPLHIALVLSFFLHLAAYALADWAGLLAPQPSVQRMSLEATLILPDIPSEPPAEPPADPMPPEPPLATPTPERPPPAPAPVAALSQPQAELKPANKSAPPEFYPYEAVRRGLEGEALVAVTLDGRGRVVGAQLERGSGHAILDQAAVRAALSLKSVPGGSGETMLPVSFRLK</sequence>
<evidence type="ECO:0000313" key="7">
    <source>
        <dbReference type="EMBL" id="RLJ68487.1"/>
    </source>
</evidence>
<dbReference type="GO" id="GO:0055085">
    <property type="term" value="P:transmembrane transport"/>
    <property type="evidence" value="ECO:0007669"/>
    <property type="project" value="InterPro"/>
</dbReference>
<dbReference type="OrthoDB" id="8566376at2"/>
<dbReference type="GO" id="GO:0016020">
    <property type="term" value="C:membrane"/>
    <property type="evidence" value="ECO:0007669"/>
    <property type="project" value="UniProtKB-SubCell"/>
</dbReference>
<dbReference type="EMBL" id="RCCI01000004">
    <property type="protein sequence ID" value="RLJ68487.1"/>
    <property type="molecule type" value="Genomic_DNA"/>
</dbReference>
<dbReference type="PROSITE" id="PS52015">
    <property type="entry name" value="TONB_CTD"/>
    <property type="match status" value="1"/>
</dbReference>
<evidence type="ECO:0000256" key="4">
    <source>
        <dbReference type="ARBA" id="ARBA00023136"/>
    </source>
</evidence>
<keyword evidence="4" id="KW-0472">Membrane</keyword>
<dbReference type="Pfam" id="PF03544">
    <property type="entry name" value="TonB_C"/>
    <property type="match status" value="1"/>
</dbReference>
<dbReference type="NCBIfam" id="TIGR01352">
    <property type="entry name" value="tonB_Cterm"/>
    <property type="match status" value="1"/>
</dbReference>
<comment type="subcellular location">
    <subcellularLocation>
        <location evidence="1">Membrane</location>
        <topology evidence="1">Single-pass membrane protein</topology>
    </subcellularLocation>
</comment>
<feature type="domain" description="TonB C-terminal" evidence="6">
    <location>
        <begin position="88"/>
        <end position="172"/>
    </location>
</feature>
<keyword evidence="3" id="KW-1133">Transmembrane helix</keyword>
<feature type="compositionally biased region" description="Low complexity" evidence="5">
    <location>
        <begin position="80"/>
        <end position="89"/>
    </location>
</feature>
<evidence type="ECO:0000313" key="8">
    <source>
        <dbReference type="Proteomes" id="UP000268908"/>
    </source>
</evidence>
<accession>A0A497XM46</accession>
<dbReference type="RefSeq" id="WP_121240381.1">
    <property type="nucleotide sequence ID" value="NZ_BHVV01000002.1"/>
</dbReference>
<dbReference type="Gene3D" id="3.30.1150.10">
    <property type="match status" value="1"/>
</dbReference>
<dbReference type="SUPFAM" id="SSF74653">
    <property type="entry name" value="TolA/TonB C-terminal domain"/>
    <property type="match status" value="1"/>
</dbReference>
<keyword evidence="2" id="KW-0812">Transmembrane</keyword>
<dbReference type="Proteomes" id="UP000268908">
    <property type="component" value="Unassembled WGS sequence"/>
</dbReference>
<evidence type="ECO:0000256" key="5">
    <source>
        <dbReference type="SAM" id="MobiDB-lite"/>
    </source>
</evidence>
<organism evidence="7 8">
    <name type="scientific">Sulfurisoma sediminicola</name>
    <dbReference type="NCBI Taxonomy" id="1381557"/>
    <lineage>
        <taxon>Bacteria</taxon>
        <taxon>Pseudomonadati</taxon>
        <taxon>Pseudomonadota</taxon>
        <taxon>Betaproteobacteria</taxon>
        <taxon>Nitrosomonadales</taxon>
        <taxon>Sterolibacteriaceae</taxon>
        <taxon>Sulfurisoma</taxon>
    </lineage>
</organism>
<evidence type="ECO:0000256" key="3">
    <source>
        <dbReference type="ARBA" id="ARBA00022989"/>
    </source>
</evidence>
<keyword evidence="8" id="KW-1185">Reference proteome</keyword>
<dbReference type="AlphaFoldDB" id="A0A497XM46"/>
<name>A0A497XM46_9PROT</name>
<evidence type="ECO:0000256" key="1">
    <source>
        <dbReference type="ARBA" id="ARBA00004167"/>
    </source>
</evidence>
<reference evidence="7 8" key="1">
    <citation type="submission" date="2018-10" db="EMBL/GenBank/DDBJ databases">
        <title>Genomic Encyclopedia of Type Strains, Phase IV (KMG-IV): sequencing the most valuable type-strain genomes for metagenomic binning, comparative biology and taxonomic classification.</title>
        <authorList>
            <person name="Goeker M."/>
        </authorList>
    </citation>
    <scope>NUCLEOTIDE SEQUENCE [LARGE SCALE GENOMIC DNA]</scope>
    <source>
        <strain evidence="7 8">DSM 26916</strain>
    </source>
</reference>
<feature type="region of interest" description="Disordered" evidence="5">
    <location>
        <begin position="46"/>
        <end position="100"/>
    </location>
</feature>
<dbReference type="InterPro" id="IPR037682">
    <property type="entry name" value="TonB_C"/>
</dbReference>
<evidence type="ECO:0000259" key="6">
    <source>
        <dbReference type="PROSITE" id="PS52015"/>
    </source>
</evidence>